<evidence type="ECO:0000313" key="2">
    <source>
        <dbReference type="Proteomes" id="UP001239111"/>
    </source>
</evidence>
<dbReference type="Proteomes" id="UP001239111">
    <property type="component" value="Chromosome 2"/>
</dbReference>
<comment type="caution">
    <text evidence="1">The sequence shown here is derived from an EMBL/GenBank/DDBJ whole genome shotgun (WGS) entry which is preliminary data.</text>
</comment>
<keyword evidence="2" id="KW-1185">Reference proteome</keyword>
<dbReference type="EMBL" id="CM056742">
    <property type="protein sequence ID" value="KAJ8679387.1"/>
    <property type="molecule type" value="Genomic_DNA"/>
</dbReference>
<accession>A0ACC2P7Y6</accession>
<reference evidence="1" key="1">
    <citation type="submission" date="2023-04" db="EMBL/GenBank/DDBJ databases">
        <title>A chromosome-level genome assembly of the parasitoid wasp Eretmocerus hayati.</title>
        <authorList>
            <person name="Zhong Y."/>
            <person name="Liu S."/>
            <person name="Liu Y."/>
        </authorList>
    </citation>
    <scope>NUCLEOTIDE SEQUENCE</scope>
    <source>
        <strain evidence="1">ZJU_SS_LIU_2023</strain>
    </source>
</reference>
<organism evidence="1 2">
    <name type="scientific">Eretmocerus hayati</name>
    <dbReference type="NCBI Taxonomy" id="131215"/>
    <lineage>
        <taxon>Eukaryota</taxon>
        <taxon>Metazoa</taxon>
        <taxon>Ecdysozoa</taxon>
        <taxon>Arthropoda</taxon>
        <taxon>Hexapoda</taxon>
        <taxon>Insecta</taxon>
        <taxon>Pterygota</taxon>
        <taxon>Neoptera</taxon>
        <taxon>Endopterygota</taxon>
        <taxon>Hymenoptera</taxon>
        <taxon>Apocrita</taxon>
        <taxon>Proctotrupomorpha</taxon>
        <taxon>Chalcidoidea</taxon>
        <taxon>Aphelinidae</taxon>
        <taxon>Aphelininae</taxon>
        <taxon>Eretmocerus</taxon>
    </lineage>
</organism>
<proteinExistence type="predicted"/>
<sequence>MRDISEISHFPLKVIFAVHFLLIIWAFEARFSQTMMLYNTLFFICLMWAIQCPESDEPIQFALFLSVAAEFFDFINLSVNTTFAGASAYQKFSASMVIINMVVRLLTTLYLLRIGQARGGSLARMFASPTMGVGRQGYEDISHPVPQNSDFAAI</sequence>
<protein>
    <submittedName>
        <fullName evidence="1">Uncharacterized protein</fullName>
    </submittedName>
</protein>
<gene>
    <name evidence="1" type="ORF">QAD02_015174</name>
</gene>
<name>A0ACC2P7Y6_9HYME</name>
<evidence type="ECO:0000313" key="1">
    <source>
        <dbReference type="EMBL" id="KAJ8679387.1"/>
    </source>
</evidence>